<name>A0ABX4G3I4_9GAMM</name>
<dbReference type="PROSITE" id="PS51257">
    <property type="entry name" value="PROKAR_LIPOPROTEIN"/>
    <property type="match status" value="1"/>
</dbReference>
<evidence type="ECO:0008006" key="3">
    <source>
        <dbReference type="Google" id="ProtNLM"/>
    </source>
</evidence>
<comment type="caution">
    <text evidence="1">The sequence shown here is derived from an EMBL/GenBank/DDBJ whole genome shotgun (WGS) entry which is preliminary data.</text>
</comment>
<evidence type="ECO:0000313" key="2">
    <source>
        <dbReference type="Proteomes" id="UP000215999"/>
    </source>
</evidence>
<dbReference type="SUPFAM" id="SSF52096">
    <property type="entry name" value="ClpP/crotonase"/>
    <property type="match status" value="1"/>
</dbReference>
<organism evidence="1 2">
    <name type="scientific">Photobacterium sanguinicancri</name>
    <dbReference type="NCBI Taxonomy" id="875932"/>
    <lineage>
        <taxon>Bacteria</taxon>
        <taxon>Pseudomonadati</taxon>
        <taxon>Pseudomonadota</taxon>
        <taxon>Gammaproteobacteria</taxon>
        <taxon>Vibrionales</taxon>
        <taxon>Vibrionaceae</taxon>
        <taxon>Photobacterium</taxon>
    </lineage>
</organism>
<dbReference type="EMBL" id="NOIF01000033">
    <property type="protein sequence ID" value="OZS44575.1"/>
    <property type="molecule type" value="Genomic_DNA"/>
</dbReference>
<gene>
    <name evidence="1" type="ORF">ASV53_07510</name>
</gene>
<reference evidence="1 2" key="1">
    <citation type="journal article" date="2016" name="Antonie Van Leeuwenhoek">
        <title>Photobacterium sanguinicancri sp. nov. isolated from marine animals.</title>
        <authorList>
            <person name="Gomez-Gil B."/>
            <person name="Roque A."/>
            <person name="Rotllant G."/>
            <person name="Romalde J.L."/>
            <person name="Doce A."/>
            <person name="Eggermont M."/>
            <person name="Defoirdt T."/>
        </authorList>
    </citation>
    <scope>NUCLEOTIDE SEQUENCE [LARGE SCALE GENOMIC DNA]</scope>
    <source>
        <strain evidence="1 2">CAIM 1827</strain>
    </source>
</reference>
<dbReference type="RefSeq" id="WP_094956648.1">
    <property type="nucleotide sequence ID" value="NZ_NOIF01000033.1"/>
</dbReference>
<evidence type="ECO:0000313" key="1">
    <source>
        <dbReference type="EMBL" id="OZS44575.1"/>
    </source>
</evidence>
<dbReference type="InterPro" id="IPR029045">
    <property type="entry name" value="ClpP/crotonase-like_dom_sf"/>
</dbReference>
<dbReference type="Proteomes" id="UP000215999">
    <property type="component" value="Unassembled WGS sequence"/>
</dbReference>
<accession>A0ABX4G3I4</accession>
<sequence>MFNKITTVLCFALLSGCQSLPVDTINESASQEQNNDNDDSSYFQIANVTKNNNVISFDGGMSFEANEQVKKLIDSQTTSLQIRSRGGEINAGMELAELIYKHKLNVEVKDYCFSSCANYVFPAGKTKVLSANSLLGWHGGALQEDDDFEELLSPEEQKAFESYIVAAREREKRLFRDIGVKQSITILGQSDKYDRYQDCIGWNYSLAALDKLGVKNIKLKDGKWQPATSFNDNCLFTIGEQEL</sequence>
<protein>
    <recommendedName>
        <fullName evidence="3">Lipoprotein</fullName>
    </recommendedName>
</protein>
<keyword evidence="2" id="KW-1185">Reference proteome</keyword>
<proteinExistence type="predicted"/>